<name>A0A5N5FN65_9ROSA</name>
<evidence type="ECO:0000313" key="2">
    <source>
        <dbReference type="Proteomes" id="UP000327157"/>
    </source>
</evidence>
<dbReference type="AlphaFoldDB" id="A0A5N5FN65"/>
<reference evidence="1 2" key="1">
    <citation type="submission" date="2019-09" db="EMBL/GenBank/DDBJ databases">
        <authorList>
            <person name="Ou C."/>
        </authorList>
    </citation>
    <scope>NUCLEOTIDE SEQUENCE [LARGE SCALE GENOMIC DNA]</scope>
    <source>
        <strain evidence="1">S2</strain>
        <tissue evidence="1">Leaf</tissue>
    </source>
</reference>
<dbReference type="EMBL" id="SMOL01000695">
    <property type="protein sequence ID" value="KAB2602740.1"/>
    <property type="molecule type" value="Genomic_DNA"/>
</dbReference>
<comment type="caution">
    <text evidence="1">The sequence shown here is derived from an EMBL/GenBank/DDBJ whole genome shotgun (WGS) entry which is preliminary data.</text>
</comment>
<evidence type="ECO:0000313" key="1">
    <source>
        <dbReference type="EMBL" id="KAB2602740.1"/>
    </source>
</evidence>
<keyword evidence="2" id="KW-1185">Reference proteome</keyword>
<protein>
    <submittedName>
        <fullName evidence="1">Uncharacterized protein</fullName>
    </submittedName>
</protein>
<reference evidence="1 2" key="3">
    <citation type="submission" date="2019-11" db="EMBL/GenBank/DDBJ databases">
        <title>A de novo genome assembly of a pear dwarfing rootstock.</title>
        <authorList>
            <person name="Wang F."/>
            <person name="Wang J."/>
            <person name="Li S."/>
            <person name="Zhang Y."/>
            <person name="Fang M."/>
            <person name="Ma L."/>
            <person name="Zhao Y."/>
            <person name="Jiang S."/>
        </authorList>
    </citation>
    <scope>NUCLEOTIDE SEQUENCE [LARGE SCALE GENOMIC DNA]</scope>
    <source>
        <strain evidence="1">S2</strain>
        <tissue evidence="1">Leaf</tissue>
    </source>
</reference>
<sequence>MCFLSSTLRSLSSPDFSFFFSLQLPALRPSTHSPYSLVSHTTITTLSPLRRDSHRDCYARRLSLTVPTSSLSLSNSSLAATPGAPPPVLLAIPASLVTNDHHLKTFLVTIPNQAETFFPPSLSAQWHRHCSRISLAISRHFRRGNGVGGKFPSFRCGNRPFEGFFRRDQAMTRDDNGIIQIPTLLTSFW</sequence>
<dbReference type="Proteomes" id="UP000327157">
    <property type="component" value="Chromosome 10"/>
</dbReference>
<reference evidence="2" key="2">
    <citation type="submission" date="2019-10" db="EMBL/GenBank/DDBJ databases">
        <title>A de novo genome assembly of a pear dwarfing rootstock.</title>
        <authorList>
            <person name="Wang F."/>
            <person name="Wang J."/>
            <person name="Li S."/>
            <person name="Zhang Y."/>
            <person name="Fang M."/>
            <person name="Ma L."/>
            <person name="Zhao Y."/>
            <person name="Jiang S."/>
        </authorList>
    </citation>
    <scope>NUCLEOTIDE SEQUENCE [LARGE SCALE GENOMIC DNA]</scope>
</reference>
<proteinExistence type="predicted"/>
<organism evidence="1 2">
    <name type="scientific">Pyrus ussuriensis x Pyrus communis</name>
    <dbReference type="NCBI Taxonomy" id="2448454"/>
    <lineage>
        <taxon>Eukaryota</taxon>
        <taxon>Viridiplantae</taxon>
        <taxon>Streptophyta</taxon>
        <taxon>Embryophyta</taxon>
        <taxon>Tracheophyta</taxon>
        <taxon>Spermatophyta</taxon>
        <taxon>Magnoliopsida</taxon>
        <taxon>eudicotyledons</taxon>
        <taxon>Gunneridae</taxon>
        <taxon>Pentapetalae</taxon>
        <taxon>rosids</taxon>
        <taxon>fabids</taxon>
        <taxon>Rosales</taxon>
        <taxon>Rosaceae</taxon>
        <taxon>Amygdaloideae</taxon>
        <taxon>Maleae</taxon>
        <taxon>Pyrus</taxon>
    </lineage>
</organism>
<gene>
    <name evidence="1" type="ORF">D8674_003745</name>
</gene>
<accession>A0A5N5FN65</accession>